<dbReference type="InterPro" id="IPR040097">
    <property type="entry name" value="FAAL/FAAC"/>
</dbReference>
<dbReference type="GO" id="GO:0016874">
    <property type="term" value="F:ligase activity"/>
    <property type="evidence" value="ECO:0007669"/>
    <property type="project" value="UniProtKB-KW"/>
</dbReference>
<dbReference type="PANTHER" id="PTHR22754">
    <property type="entry name" value="DISCO-INTERACTING PROTEIN 2 DIP2 -RELATED"/>
    <property type="match status" value="1"/>
</dbReference>
<keyword evidence="2" id="KW-0436">Ligase</keyword>
<dbReference type="Pfam" id="PF00501">
    <property type="entry name" value="AMP-binding"/>
    <property type="match status" value="1"/>
</dbReference>
<dbReference type="GO" id="GO:0006633">
    <property type="term" value="P:fatty acid biosynthetic process"/>
    <property type="evidence" value="ECO:0007669"/>
    <property type="project" value="TreeGrafter"/>
</dbReference>
<dbReference type="InterPro" id="IPR000873">
    <property type="entry name" value="AMP-dep_synth/lig_dom"/>
</dbReference>
<keyword evidence="4" id="KW-0443">Lipid metabolism</keyword>
<dbReference type="RefSeq" id="WP_115320077.1">
    <property type="nucleotide sequence ID" value="NZ_AP022561.1"/>
</dbReference>
<dbReference type="KEGG" id="maic:MAIC_27790"/>
<reference evidence="6 7" key="1">
    <citation type="journal article" date="2019" name="Emerg. Microbes Infect.">
        <title>Comprehensive subspecies identification of 175 nontuberculous mycobacteria species based on 7547 genomic profiles.</title>
        <authorList>
            <person name="Matsumoto Y."/>
            <person name="Kinjo T."/>
            <person name="Motooka D."/>
            <person name="Nabeya D."/>
            <person name="Jung N."/>
            <person name="Uechi K."/>
            <person name="Horii T."/>
            <person name="Iida T."/>
            <person name="Fujita J."/>
            <person name="Nakamura S."/>
        </authorList>
    </citation>
    <scope>NUCLEOTIDE SEQUENCE [LARGE SCALE GENOMIC DNA]</scope>
    <source>
        <strain evidence="6 7">JCM 6376</strain>
    </source>
</reference>
<dbReference type="PANTHER" id="PTHR22754:SF32">
    <property type="entry name" value="DISCO-INTERACTING PROTEIN 2"/>
    <property type="match status" value="1"/>
</dbReference>
<accession>A0AAD1HMS7</accession>
<evidence type="ECO:0000256" key="1">
    <source>
        <dbReference type="ARBA" id="ARBA00006432"/>
    </source>
</evidence>
<evidence type="ECO:0000256" key="3">
    <source>
        <dbReference type="ARBA" id="ARBA00022832"/>
    </source>
</evidence>
<protein>
    <submittedName>
        <fullName evidence="6">Nitrate ABC transporter substrate-binding protein</fullName>
    </submittedName>
</protein>
<proteinExistence type="inferred from homology"/>
<evidence type="ECO:0000256" key="4">
    <source>
        <dbReference type="ARBA" id="ARBA00023098"/>
    </source>
</evidence>
<sequence length="617" mass="66068">MDRGHVDAPEGLLRIEDCLDADGNVVLPAGVTLISLIDRNIANVGDTIAYRYLDYSRSAEPVVFELTWTQLGVRLHAIAAHIQRSAERGDRVAILAPQGLDYIAGFFAAIKAGTIAVPLFAPELPGHAERLDTALGDSRPTLVLTTAAAADSVRGFLAKLPPARQPQLMIIDEIPDSSAADFVETVVDVDDVSHLQYTSGSTRPPAGVEITHRAVGTNLIQMILAIDLLDRNTHGVSWLPLYHDMGLSMIGFPTVYGGHSTLLSPTAFIRRPQRWIRALSDASRYGHVITAAPNFAYEWTAARGLPDAGDDIDLSNVVMIIGSEPVSADAIATFSEAFAPHGLPPTAFKPSYGIAEATLFVATIAPTAQPTVIRLDRERLAEGVAQEADEDADAITQVSCGQVARSLWAAIVDPATGEELPDGRVGEIWLHGNNVGRGYWGQPQESRRVFGARLVRRRSEDGHAGSVPADGAWLRTGDLGFYLGGELYVAGRLADIVVLDGRTLYPHDIEKTAADSSALVRHGYVAAFTLPKNHMPGATTHDTTEQLVIIAERAAGTSRSDPAAAIAAIRSAVFDRHGIEAADVRLLPAGAIPRTTSGKLARRACRAEYLSDALRVR</sequence>
<dbReference type="EMBL" id="AP022561">
    <property type="protein sequence ID" value="BBX07976.1"/>
    <property type="molecule type" value="Genomic_DNA"/>
</dbReference>
<dbReference type="CDD" id="cd05931">
    <property type="entry name" value="FAAL"/>
    <property type="match status" value="1"/>
</dbReference>
<dbReference type="InterPro" id="IPR045851">
    <property type="entry name" value="AMP-bd_C_sf"/>
</dbReference>
<dbReference type="GO" id="GO:0070566">
    <property type="term" value="F:adenylyltransferase activity"/>
    <property type="evidence" value="ECO:0007669"/>
    <property type="project" value="TreeGrafter"/>
</dbReference>
<keyword evidence="3" id="KW-0276">Fatty acid metabolism</keyword>
<evidence type="ECO:0000313" key="7">
    <source>
        <dbReference type="Proteomes" id="UP000467327"/>
    </source>
</evidence>
<dbReference type="Proteomes" id="UP000467327">
    <property type="component" value="Chromosome"/>
</dbReference>
<dbReference type="GO" id="GO:0005886">
    <property type="term" value="C:plasma membrane"/>
    <property type="evidence" value="ECO:0007669"/>
    <property type="project" value="TreeGrafter"/>
</dbReference>
<dbReference type="GO" id="GO:0071766">
    <property type="term" value="P:Actinobacterium-type cell wall biogenesis"/>
    <property type="evidence" value="ECO:0007669"/>
    <property type="project" value="UniProtKB-ARBA"/>
</dbReference>
<comment type="similarity">
    <text evidence="1">Belongs to the ATP-dependent AMP-binding enzyme family.</text>
</comment>
<dbReference type="FunFam" id="3.40.50.12780:FF:000013">
    <property type="entry name" value="Long-chain-fatty-acid--AMP ligase FadD32"/>
    <property type="match status" value="1"/>
</dbReference>
<keyword evidence="7" id="KW-1185">Reference proteome</keyword>
<dbReference type="NCBIfam" id="NF009124">
    <property type="entry name" value="PRK12476.1"/>
    <property type="match status" value="1"/>
</dbReference>
<organism evidence="6 7">
    <name type="scientific">Mycolicibacterium aichiense</name>
    <dbReference type="NCBI Taxonomy" id="1799"/>
    <lineage>
        <taxon>Bacteria</taxon>
        <taxon>Bacillati</taxon>
        <taxon>Actinomycetota</taxon>
        <taxon>Actinomycetes</taxon>
        <taxon>Mycobacteriales</taxon>
        <taxon>Mycobacteriaceae</taxon>
        <taxon>Mycolicibacterium</taxon>
    </lineage>
</organism>
<evidence type="ECO:0000259" key="5">
    <source>
        <dbReference type="Pfam" id="PF00501"/>
    </source>
</evidence>
<dbReference type="InterPro" id="IPR042099">
    <property type="entry name" value="ANL_N_sf"/>
</dbReference>
<dbReference type="SUPFAM" id="SSF56801">
    <property type="entry name" value="Acetyl-CoA synthetase-like"/>
    <property type="match status" value="1"/>
</dbReference>
<gene>
    <name evidence="6" type="ORF">MAIC_27790</name>
</gene>
<feature type="domain" description="AMP-dependent synthetase/ligase" evidence="5">
    <location>
        <begin position="63"/>
        <end position="440"/>
    </location>
</feature>
<evidence type="ECO:0000256" key="2">
    <source>
        <dbReference type="ARBA" id="ARBA00022598"/>
    </source>
</evidence>
<name>A0AAD1HMS7_9MYCO</name>
<dbReference type="Gene3D" id="3.40.50.12780">
    <property type="entry name" value="N-terminal domain of ligase-like"/>
    <property type="match status" value="1"/>
</dbReference>
<dbReference type="Gene3D" id="3.30.300.30">
    <property type="match status" value="1"/>
</dbReference>
<dbReference type="AlphaFoldDB" id="A0AAD1HMS7"/>
<evidence type="ECO:0000313" key="6">
    <source>
        <dbReference type="EMBL" id="BBX07976.1"/>
    </source>
</evidence>